<keyword evidence="1" id="KW-0732">Signal</keyword>
<evidence type="ECO:0000259" key="2">
    <source>
        <dbReference type="Pfam" id="PF18602"/>
    </source>
</evidence>
<comment type="caution">
    <text evidence="3">The sequence shown here is derived from an EMBL/GenBank/DDBJ whole genome shotgun (WGS) entry which is preliminary data.</text>
</comment>
<feature type="chain" id="PRO_5027019894" description="Rap1a immunity protein domain-containing protein" evidence="1">
    <location>
        <begin position="20"/>
        <end position="108"/>
    </location>
</feature>
<evidence type="ECO:0000313" key="3">
    <source>
        <dbReference type="EMBL" id="NEI37681.1"/>
    </source>
</evidence>
<organism evidence="3 4">
    <name type="scientific">Rhizobium leguminosarum</name>
    <dbReference type="NCBI Taxonomy" id="384"/>
    <lineage>
        <taxon>Bacteria</taxon>
        <taxon>Pseudomonadati</taxon>
        <taxon>Pseudomonadota</taxon>
        <taxon>Alphaproteobacteria</taxon>
        <taxon>Hyphomicrobiales</taxon>
        <taxon>Rhizobiaceae</taxon>
        <taxon>Rhizobium/Agrobacterium group</taxon>
        <taxon>Rhizobium</taxon>
    </lineage>
</organism>
<dbReference type="RefSeq" id="WP_164578520.1">
    <property type="nucleotide sequence ID" value="NZ_WUEZ01000039.1"/>
</dbReference>
<dbReference type="EMBL" id="WUEZ01000039">
    <property type="protein sequence ID" value="NEI37681.1"/>
    <property type="molecule type" value="Genomic_DNA"/>
</dbReference>
<accession>A0A6P0BFX8</accession>
<feature type="signal peptide" evidence="1">
    <location>
        <begin position="1"/>
        <end position="19"/>
    </location>
</feature>
<gene>
    <name evidence="3" type="ORF">GR204_27585</name>
</gene>
<dbReference type="InterPro" id="IPR041238">
    <property type="entry name" value="Rap1a"/>
</dbReference>
<dbReference type="Proteomes" id="UP000471560">
    <property type="component" value="Unassembled WGS sequence"/>
</dbReference>
<sequence length="108" mass="11613">MTRLLLAASLLIGASPAFALSGAQLQQQDRSFAMGYVQGQIEFWLSTWDDNAEARARKARQTACINNGQIAPGTFLDAVVAYMARNPKRLSEPAVAAVLQTLGEICGE</sequence>
<reference evidence="3 4" key="1">
    <citation type="submission" date="2019-12" db="EMBL/GenBank/DDBJ databases">
        <title>Rhizobium genotypes associated with high levels of biological nitrogen fixation by grain legumes in a temperate-maritime cropping system.</title>
        <authorList>
            <person name="Maluk M."/>
            <person name="Francesc Ferrando Molina F."/>
            <person name="Lopez Del Egido L."/>
            <person name="Lafos M."/>
            <person name="Langarica-Fuentes A."/>
            <person name="Gebre Yohannes G."/>
            <person name="Young M.W."/>
            <person name="Martin P."/>
            <person name="Gantlett R."/>
            <person name="Kenicer G."/>
            <person name="Hawes C."/>
            <person name="Begg G.S."/>
            <person name="Quilliam R.S."/>
            <person name="Squire G.R."/>
            <person name="Poole P.S."/>
            <person name="Young P.W."/>
            <person name="Iannetta P.M."/>
            <person name="James E.K."/>
        </authorList>
    </citation>
    <scope>NUCLEOTIDE SEQUENCE [LARGE SCALE GENOMIC DNA]</scope>
    <source>
        <strain evidence="3 4">JHI1096</strain>
    </source>
</reference>
<feature type="domain" description="Rap1a immunity protein" evidence="2">
    <location>
        <begin position="22"/>
        <end position="103"/>
    </location>
</feature>
<evidence type="ECO:0000256" key="1">
    <source>
        <dbReference type="SAM" id="SignalP"/>
    </source>
</evidence>
<proteinExistence type="predicted"/>
<dbReference type="AlphaFoldDB" id="A0A6P0BFX8"/>
<protein>
    <recommendedName>
        <fullName evidence="2">Rap1a immunity protein domain-containing protein</fullName>
    </recommendedName>
</protein>
<evidence type="ECO:0000313" key="4">
    <source>
        <dbReference type="Proteomes" id="UP000471560"/>
    </source>
</evidence>
<name>A0A6P0BFX8_RHILE</name>
<dbReference type="Pfam" id="PF18602">
    <property type="entry name" value="Rap1a"/>
    <property type="match status" value="1"/>
</dbReference>